<dbReference type="Proteomes" id="UP000230646">
    <property type="component" value="Unassembled WGS sequence"/>
</dbReference>
<organism evidence="2 3">
    <name type="scientific">Candidatus Infernicultor aquiphilus</name>
    <dbReference type="NCBI Taxonomy" id="1805029"/>
    <lineage>
        <taxon>Bacteria</taxon>
        <taxon>Pseudomonadati</taxon>
        <taxon>Atribacterota</taxon>
        <taxon>Candidatus Phoenicimicrobiia</taxon>
        <taxon>Candidatus Pheonicimicrobiales</taxon>
        <taxon>Candidatus Phoenicimicrobiaceae</taxon>
        <taxon>Candidatus Infernicultor</taxon>
    </lineage>
</organism>
<dbReference type="Proteomes" id="UP000231493">
    <property type="component" value="Unassembled WGS sequence"/>
</dbReference>
<dbReference type="AlphaFoldDB" id="A0A2M7PNE2"/>
<accession>A0A2M7PNE2</accession>
<dbReference type="EMBL" id="PFKO01000255">
    <property type="protein sequence ID" value="PIY32150.1"/>
    <property type="molecule type" value="Genomic_DNA"/>
</dbReference>
<evidence type="ECO:0000313" key="4">
    <source>
        <dbReference type="Proteomes" id="UP000231493"/>
    </source>
</evidence>
<comment type="caution">
    <text evidence="2">The sequence shown here is derived from an EMBL/GenBank/DDBJ whole genome shotgun (WGS) entry which is preliminary data.</text>
</comment>
<proteinExistence type="predicted"/>
<accession>A0A2M7KAL2</accession>
<protein>
    <submittedName>
        <fullName evidence="2">Uncharacterized protein</fullName>
    </submittedName>
</protein>
<gene>
    <name evidence="2" type="ORF">COZ07_06650</name>
    <name evidence="1" type="ORF">COZ58_01175</name>
</gene>
<name>A0A2M7PNE2_9BACT</name>
<evidence type="ECO:0000313" key="2">
    <source>
        <dbReference type="EMBL" id="PIY32150.1"/>
    </source>
</evidence>
<reference evidence="3 4" key="2">
    <citation type="submission" date="2017-09" db="EMBL/GenBank/DDBJ databases">
        <title>Depth-based differentiation of microbial function through sediment-hosted aquifers and enrichment of novel symbionts in the deep terrestrial subsurface.</title>
        <authorList>
            <person name="Probst A.J."/>
            <person name="Ladd B."/>
            <person name="Jarett J.K."/>
            <person name="Geller-Mcgrath D.E."/>
            <person name="Sieber C.M."/>
            <person name="Emerson J.B."/>
            <person name="Anantharaman K."/>
            <person name="Thomas B.C."/>
            <person name="Malmstrom R."/>
            <person name="Stieglmeier M."/>
            <person name="Klingl A."/>
            <person name="Woyke T."/>
            <person name="Ryan C.M."/>
            <person name="Banfield J.F."/>
        </authorList>
    </citation>
    <scope>NUCLEOTIDE SEQUENCE [LARGE SCALE GENOMIC DNA]</scope>
    <source>
        <strain evidence="2">CG_4_10_14_3_um_filter_34_13</strain>
    </source>
</reference>
<evidence type="ECO:0000313" key="3">
    <source>
        <dbReference type="Proteomes" id="UP000230646"/>
    </source>
</evidence>
<dbReference type="RefSeq" id="WP_406607818.1">
    <property type="nucleotide sequence ID" value="NZ_PFKO01000255.1"/>
</dbReference>
<dbReference type="EMBL" id="PFIP01000018">
    <property type="protein sequence ID" value="PIX35167.1"/>
    <property type="molecule type" value="Genomic_DNA"/>
</dbReference>
<sequence>MEDGLVIIAGPNKGEELSMVIDKLEKLGNNLILIDGAINRIVPLMKTDALILTTGAARNINIDFLIKEIQYISYLFELPKIEKKDLMNLKNIEQKVITLIQKDCSKKYLKTNSLISLSDIQELINRLNEETQLIFIPGVLTEFALNELIKKEVKLLKEKNIIIPNPTHLLVGSNTIFLMDTLLKIKKLRINLKTIKTIPILAITVNPFYPLYRYENSRYEKSWVNREELYNKVKSIVSIPVIDIVREGGNILFDIIRKEFNLN</sequence>
<evidence type="ECO:0000313" key="1">
    <source>
        <dbReference type="EMBL" id="PIX35167.1"/>
    </source>
</evidence>
<reference evidence="1" key="1">
    <citation type="submission" date="2017-09" db="EMBL/GenBank/DDBJ databases">
        <title>Depth-based differentiation of microbial function through sediment-hosted aquifers and enrichment of novel symbionts in the deep terrestrial subsurface.</title>
        <authorList>
            <person name="Probst A.J."/>
            <person name="Ladd B."/>
            <person name="Jarett J.K."/>
            <person name="Geller-Mcgrath D.E."/>
            <person name="Sieber C.M.K."/>
            <person name="Emerson J.B."/>
            <person name="Anantharaman K."/>
            <person name="Thomas B.C."/>
            <person name="Malmstrom R."/>
            <person name="Stieglmeier M."/>
            <person name="Klingl A."/>
            <person name="Woyke T."/>
            <person name="Ryan C.M."/>
            <person name="Banfield J.F."/>
        </authorList>
    </citation>
    <scope>NUCLEOTIDE SEQUENCE</scope>
    <source>
        <strain evidence="1">CG_4_8_14_3_um_filter_34_18</strain>
    </source>
</reference>